<proteinExistence type="predicted"/>
<evidence type="ECO:0000313" key="4">
    <source>
        <dbReference type="EMBL" id="MFC3936701.1"/>
    </source>
</evidence>
<dbReference type="InterPro" id="IPR050595">
    <property type="entry name" value="Bact_response_regulator"/>
</dbReference>
<comment type="caution">
    <text evidence="4">The sequence shown here is derived from an EMBL/GenBank/DDBJ whole genome shotgun (WGS) entry which is preliminary data.</text>
</comment>
<keyword evidence="1 2" id="KW-0597">Phosphoprotein</keyword>
<dbReference type="RefSeq" id="WP_055397897.1">
    <property type="nucleotide sequence ID" value="NZ_JAMXAX010000029.1"/>
</dbReference>
<name>A0ABV8DDS4_9BURK</name>
<dbReference type="EMBL" id="JBHSAJ010000056">
    <property type="protein sequence ID" value="MFC3936701.1"/>
    <property type="molecule type" value="Genomic_DNA"/>
</dbReference>
<reference evidence="5" key="1">
    <citation type="journal article" date="2019" name="Int. J. Syst. Evol. Microbiol.">
        <title>The Global Catalogue of Microorganisms (GCM) 10K type strain sequencing project: providing services to taxonomists for standard genome sequencing and annotation.</title>
        <authorList>
            <consortium name="The Broad Institute Genomics Platform"/>
            <consortium name="The Broad Institute Genome Sequencing Center for Infectious Disease"/>
            <person name="Wu L."/>
            <person name="Ma J."/>
        </authorList>
    </citation>
    <scope>NUCLEOTIDE SEQUENCE [LARGE SCALE GENOMIC DNA]</scope>
    <source>
        <strain evidence="5">CCUG 2113</strain>
    </source>
</reference>
<dbReference type="Gene3D" id="3.40.50.2300">
    <property type="match status" value="1"/>
</dbReference>
<sequence length="177" mass="19949">MQRILLLDDEHHVLAAIKRSLRAGLGSDLRIEETVDPEVALARLRETAFDVVISDFRMPLMTGVEFLGLVRTIQPKAVRMVLSASSDSENLMRAVNDAEVFRYLLKPWDEKDLLGHVRSALERADQLRHESELADVGRHELGQLSATEMERRRLEAMEPGLTQVTWGPNGEVLGPEN</sequence>
<keyword evidence="5" id="KW-1185">Reference proteome</keyword>
<organism evidence="4 5">
    <name type="scientific">Acidovorax facilis</name>
    <dbReference type="NCBI Taxonomy" id="12917"/>
    <lineage>
        <taxon>Bacteria</taxon>
        <taxon>Pseudomonadati</taxon>
        <taxon>Pseudomonadota</taxon>
        <taxon>Betaproteobacteria</taxon>
        <taxon>Burkholderiales</taxon>
        <taxon>Comamonadaceae</taxon>
        <taxon>Acidovorax</taxon>
    </lineage>
</organism>
<dbReference type="PROSITE" id="PS50110">
    <property type="entry name" value="RESPONSE_REGULATORY"/>
    <property type="match status" value="1"/>
</dbReference>
<feature type="modified residue" description="4-aspartylphosphate" evidence="2">
    <location>
        <position position="55"/>
    </location>
</feature>
<feature type="domain" description="Response regulatory" evidence="3">
    <location>
        <begin position="3"/>
        <end position="121"/>
    </location>
</feature>
<gene>
    <name evidence="4" type="ORF">ACFOW3_18940</name>
</gene>
<evidence type="ECO:0000313" key="5">
    <source>
        <dbReference type="Proteomes" id="UP001595693"/>
    </source>
</evidence>
<dbReference type="SUPFAM" id="SSF52172">
    <property type="entry name" value="CheY-like"/>
    <property type="match status" value="1"/>
</dbReference>
<protein>
    <submittedName>
        <fullName evidence="4">Response regulator</fullName>
    </submittedName>
</protein>
<dbReference type="PANTHER" id="PTHR44591:SF19">
    <property type="entry name" value="TWO-COMPONENT RESPONSE REGULATOR-RELATED"/>
    <property type="match status" value="1"/>
</dbReference>
<dbReference type="PANTHER" id="PTHR44591">
    <property type="entry name" value="STRESS RESPONSE REGULATOR PROTEIN 1"/>
    <property type="match status" value="1"/>
</dbReference>
<evidence type="ECO:0000256" key="1">
    <source>
        <dbReference type="ARBA" id="ARBA00022553"/>
    </source>
</evidence>
<dbReference type="InterPro" id="IPR001789">
    <property type="entry name" value="Sig_transdc_resp-reg_receiver"/>
</dbReference>
<dbReference type="CDD" id="cd17569">
    <property type="entry name" value="REC_HupR-like"/>
    <property type="match status" value="1"/>
</dbReference>
<dbReference type="InterPro" id="IPR011006">
    <property type="entry name" value="CheY-like_superfamily"/>
</dbReference>
<evidence type="ECO:0000256" key="2">
    <source>
        <dbReference type="PROSITE-ProRule" id="PRU00169"/>
    </source>
</evidence>
<evidence type="ECO:0000259" key="3">
    <source>
        <dbReference type="PROSITE" id="PS50110"/>
    </source>
</evidence>
<dbReference type="Pfam" id="PF00072">
    <property type="entry name" value="Response_reg"/>
    <property type="match status" value="1"/>
</dbReference>
<dbReference type="Proteomes" id="UP001595693">
    <property type="component" value="Unassembled WGS sequence"/>
</dbReference>
<accession>A0ABV8DDS4</accession>
<dbReference type="SMART" id="SM00448">
    <property type="entry name" value="REC"/>
    <property type="match status" value="1"/>
</dbReference>